<reference evidence="1" key="1">
    <citation type="submission" date="2021-03" db="EMBL/GenBank/DDBJ databases">
        <title>Draft genome sequence of rust myrtle Austropuccinia psidii MF-1, a brazilian biotype.</title>
        <authorList>
            <person name="Quecine M.C."/>
            <person name="Pachon D.M.R."/>
            <person name="Bonatelli M.L."/>
            <person name="Correr F.H."/>
            <person name="Franceschini L.M."/>
            <person name="Leite T.F."/>
            <person name="Margarido G.R.A."/>
            <person name="Almeida C.A."/>
            <person name="Ferrarezi J.A."/>
            <person name="Labate C.A."/>
        </authorList>
    </citation>
    <scope>NUCLEOTIDE SEQUENCE</scope>
    <source>
        <strain evidence="1">MF-1</strain>
    </source>
</reference>
<name>A0A9Q3ESN8_9BASI</name>
<dbReference type="EMBL" id="AVOT02030873">
    <property type="protein sequence ID" value="MBW0524196.1"/>
    <property type="molecule type" value="Genomic_DNA"/>
</dbReference>
<dbReference type="OrthoDB" id="3068303at2759"/>
<sequence>MPKQISVVSSSKDTYKDKFVTNQLGEAQINPTLSSKMRKQLVYVFCTYKNEFTSDKQPSSAIIGNEVDIVLNIDRPYPPVTGIPA</sequence>
<evidence type="ECO:0000313" key="2">
    <source>
        <dbReference type="Proteomes" id="UP000765509"/>
    </source>
</evidence>
<comment type="caution">
    <text evidence="1">The sequence shown here is derived from an EMBL/GenBank/DDBJ whole genome shotgun (WGS) entry which is preliminary data.</text>
</comment>
<gene>
    <name evidence="1" type="ORF">O181_063911</name>
</gene>
<organism evidence="1 2">
    <name type="scientific">Austropuccinia psidii MF-1</name>
    <dbReference type="NCBI Taxonomy" id="1389203"/>
    <lineage>
        <taxon>Eukaryota</taxon>
        <taxon>Fungi</taxon>
        <taxon>Dikarya</taxon>
        <taxon>Basidiomycota</taxon>
        <taxon>Pucciniomycotina</taxon>
        <taxon>Pucciniomycetes</taxon>
        <taxon>Pucciniales</taxon>
        <taxon>Sphaerophragmiaceae</taxon>
        <taxon>Austropuccinia</taxon>
    </lineage>
</organism>
<evidence type="ECO:0000313" key="1">
    <source>
        <dbReference type="EMBL" id="MBW0524196.1"/>
    </source>
</evidence>
<accession>A0A9Q3ESN8</accession>
<dbReference type="Proteomes" id="UP000765509">
    <property type="component" value="Unassembled WGS sequence"/>
</dbReference>
<protein>
    <submittedName>
        <fullName evidence="1">Uncharacterized protein</fullName>
    </submittedName>
</protein>
<proteinExistence type="predicted"/>
<keyword evidence="2" id="KW-1185">Reference proteome</keyword>
<dbReference type="AlphaFoldDB" id="A0A9Q3ESN8"/>